<evidence type="ECO:0000313" key="1">
    <source>
        <dbReference type="EMBL" id="KAL1251000.1"/>
    </source>
</evidence>
<comment type="caution">
    <text evidence="1">The sequence shown here is derived from an EMBL/GenBank/DDBJ whole genome shotgun (WGS) entry which is preliminary data.</text>
</comment>
<dbReference type="Proteomes" id="UP001558613">
    <property type="component" value="Unassembled WGS sequence"/>
</dbReference>
<evidence type="ECO:0000313" key="2">
    <source>
        <dbReference type="Proteomes" id="UP001558613"/>
    </source>
</evidence>
<sequence>MADASLVEVTYLRSRVELHLLRMAAARPYCLIEVSKKRQHYNDVKKKLRAKGLDYRFNFPSWLQVSFNGTSYTFDNPGEVEAFLDKPSV</sequence>
<proteinExistence type="predicted"/>
<keyword evidence="2" id="KW-1185">Reference proteome</keyword>
<dbReference type="Gene3D" id="3.30.250.20">
    <property type="entry name" value="L1 transposable element, C-terminal domain"/>
    <property type="match status" value="1"/>
</dbReference>
<reference evidence="1 2" key="1">
    <citation type="submission" date="2023-09" db="EMBL/GenBank/DDBJ databases">
        <authorList>
            <person name="Wang M."/>
        </authorList>
    </citation>
    <scope>NUCLEOTIDE SEQUENCE [LARGE SCALE GENOMIC DNA]</scope>
    <source>
        <strain evidence="1">GT-2023</strain>
        <tissue evidence="1">Liver</tissue>
    </source>
</reference>
<name>A0ABR3LDQ6_9TELE</name>
<dbReference type="InterPro" id="IPR042566">
    <property type="entry name" value="L1_C"/>
</dbReference>
<gene>
    <name evidence="1" type="ORF">QQF64_018796</name>
</gene>
<protein>
    <submittedName>
        <fullName evidence="1">Uncharacterized protein</fullName>
    </submittedName>
</protein>
<organism evidence="1 2">
    <name type="scientific">Cirrhinus molitorella</name>
    <name type="common">mud carp</name>
    <dbReference type="NCBI Taxonomy" id="172907"/>
    <lineage>
        <taxon>Eukaryota</taxon>
        <taxon>Metazoa</taxon>
        <taxon>Chordata</taxon>
        <taxon>Craniata</taxon>
        <taxon>Vertebrata</taxon>
        <taxon>Euteleostomi</taxon>
        <taxon>Actinopterygii</taxon>
        <taxon>Neopterygii</taxon>
        <taxon>Teleostei</taxon>
        <taxon>Ostariophysi</taxon>
        <taxon>Cypriniformes</taxon>
        <taxon>Cyprinidae</taxon>
        <taxon>Labeoninae</taxon>
        <taxon>Labeonini</taxon>
        <taxon>Cirrhinus</taxon>
    </lineage>
</organism>
<dbReference type="EMBL" id="JAYMGO010000022">
    <property type="protein sequence ID" value="KAL1251000.1"/>
    <property type="molecule type" value="Genomic_DNA"/>
</dbReference>
<accession>A0ABR3LDQ6</accession>